<evidence type="ECO:0000256" key="4">
    <source>
        <dbReference type="SAM" id="MobiDB-lite"/>
    </source>
</evidence>
<dbReference type="Proteomes" id="UP000294003">
    <property type="component" value="Unassembled WGS sequence"/>
</dbReference>
<dbReference type="PANTHER" id="PTHR24198">
    <property type="entry name" value="ANKYRIN REPEAT AND PROTEIN KINASE DOMAIN-CONTAINING PROTEIN"/>
    <property type="match status" value="1"/>
</dbReference>
<feature type="compositionally biased region" description="Acidic residues" evidence="4">
    <location>
        <begin position="593"/>
        <end position="617"/>
    </location>
</feature>
<dbReference type="Pfam" id="PF12796">
    <property type="entry name" value="Ank_2"/>
    <property type="match status" value="1"/>
</dbReference>
<sequence>MADTTSKKRPRAASTPISSPVNTSASSTPVGTPTKKIKPPDPSDTTTPNKEEDRTSNEIPKIASLDRLPHEIVLKIAKECSNGTLESLAQTCKYLKGPATECLYLDNILHEDSRAAYKAAANGEVGTLESLLYTAQTFKIPNYTFHMSTKARDQDHISGTECGEEGEESDIEGESEDDALQSLSIGETDNCLYNQLRFPDNKGASNWTPMHLAALYGHKNVIKFLRDHAVDMEVQDGNGHTPLFYAVHGANFMGKVRSLTYFGADIDRLGPGGDTMLAWACKTAKHILVMRLILAGADVHFRGASDAGKSLLHHFCASPHPQVDFREDRDHFTKEIIQMFLSRGLGLDLRDDARNTPLHMAAGISQSDQSYKRTTDLINILVSAGADTRSQNKEGVTPLMIGCSYIYNPNEDDDIEDDIEDHVEEDIEDDLEDRVRALLGGKRDVLRMRDARGADCVVRAIEANEEGCDLTCPSMLIAYGASIRAPYNGQSLQKWATKPSDHPYKDYYDKVVEWLGKGGQYNRKAEVLIERLQGIRSKRGRNFFDLVDELEIYDPQAAYDTRNWYHDIYNPPESGEDDPSQSDEDDTSKSNEDDTVEAEDDAVEDDTVESNEDDGVETEALSERD</sequence>
<keyword evidence="2 3" id="KW-0040">ANK repeat</keyword>
<evidence type="ECO:0000256" key="3">
    <source>
        <dbReference type="PROSITE-ProRule" id="PRU00023"/>
    </source>
</evidence>
<dbReference type="PROSITE" id="PS50088">
    <property type="entry name" value="ANK_REPEAT"/>
    <property type="match status" value="2"/>
</dbReference>
<proteinExistence type="predicted"/>
<feature type="region of interest" description="Disordered" evidence="4">
    <location>
        <begin position="565"/>
        <end position="625"/>
    </location>
</feature>
<dbReference type="Gene3D" id="1.25.40.20">
    <property type="entry name" value="Ankyrin repeat-containing domain"/>
    <property type="match status" value="1"/>
</dbReference>
<dbReference type="PANTHER" id="PTHR24198:SF165">
    <property type="entry name" value="ANKYRIN REPEAT-CONTAINING PROTEIN-RELATED"/>
    <property type="match status" value="1"/>
</dbReference>
<feature type="repeat" description="ANK" evidence="3">
    <location>
        <begin position="205"/>
        <end position="237"/>
    </location>
</feature>
<evidence type="ECO:0008006" key="7">
    <source>
        <dbReference type="Google" id="ProtNLM"/>
    </source>
</evidence>
<keyword evidence="6" id="KW-1185">Reference proteome</keyword>
<gene>
    <name evidence="5" type="ORF">DL762_007004</name>
</gene>
<evidence type="ECO:0000256" key="2">
    <source>
        <dbReference type="ARBA" id="ARBA00023043"/>
    </source>
</evidence>
<dbReference type="SMART" id="SM00248">
    <property type="entry name" value="ANK"/>
    <property type="match status" value="5"/>
</dbReference>
<dbReference type="PROSITE" id="PS50297">
    <property type="entry name" value="ANK_REP_REGION"/>
    <property type="match status" value="1"/>
</dbReference>
<feature type="compositionally biased region" description="Acidic residues" evidence="4">
    <location>
        <begin position="162"/>
        <end position="177"/>
    </location>
</feature>
<accession>A0ABY0H0V4</accession>
<dbReference type="InterPro" id="IPR036770">
    <property type="entry name" value="Ankyrin_rpt-contain_sf"/>
</dbReference>
<name>A0ABY0H0V4_9PEZI</name>
<protein>
    <recommendedName>
        <fullName evidence="7">F-box domain-containing protein</fullName>
    </recommendedName>
</protein>
<keyword evidence="1" id="KW-0677">Repeat</keyword>
<feature type="repeat" description="ANK" evidence="3">
    <location>
        <begin position="353"/>
        <end position="393"/>
    </location>
</feature>
<feature type="compositionally biased region" description="Polar residues" evidence="4">
    <location>
        <begin position="15"/>
        <end position="31"/>
    </location>
</feature>
<dbReference type="PRINTS" id="PR01415">
    <property type="entry name" value="ANKYRIN"/>
</dbReference>
<feature type="region of interest" description="Disordered" evidence="4">
    <location>
        <begin position="1"/>
        <end position="58"/>
    </location>
</feature>
<feature type="region of interest" description="Disordered" evidence="4">
    <location>
        <begin position="152"/>
        <end position="177"/>
    </location>
</feature>
<evidence type="ECO:0000313" key="5">
    <source>
        <dbReference type="EMBL" id="RYO81654.1"/>
    </source>
</evidence>
<evidence type="ECO:0000256" key="1">
    <source>
        <dbReference type="ARBA" id="ARBA00022737"/>
    </source>
</evidence>
<dbReference type="EMBL" id="QJNS01000245">
    <property type="protein sequence ID" value="RYO81654.1"/>
    <property type="molecule type" value="Genomic_DNA"/>
</dbReference>
<dbReference type="SUPFAM" id="SSF48403">
    <property type="entry name" value="Ankyrin repeat"/>
    <property type="match status" value="1"/>
</dbReference>
<feature type="compositionally biased region" description="Acidic residues" evidence="4">
    <location>
        <begin position="574"/>
        <end position="586"/>
    </location>
</feature>
<dbReference type="InterPro" id="IPR002110">
    <property type="entry name" value="Ankyrin_rpt"/>
</dbReference>
<evidence type="ECO:0000313" key="6">
    <source>
        <dbReference type="Proteomes" id="UP000294003"/>
    </source>
</evidence>
<organism evidence="5 6">
    <name type="scientific">Monosporascus cannonballus</name>
    <dbReference type="NCBI Taxonomy" id="155416"/>
    <lineage>
        <taxon>Eukaryota</taxon>
        <taxon>Fungi</taxon>
        <taxon>Dikarya</taxon>
        <taxon>Ascomycota</taxon>
        <taxon>Pezizomycotina</taxon>
        <taxon>Sordariomycetes</taxon>
        <taxon>Xylariomycetidae</taxon>
        <taxon>Xylariales</taxon>
        <taxon>Xylariales incertae sedis</taxon>
        <taxon>Monosporascus</taxon>
    </lineage>
</organism>
<reference evidence="5 6" key="1">
    <citation type="submission" date="2018-06" db="EMBL/GenBank/DDBJ databases">
        <title>Complete Genomes of Monosporascus.</title>
        <authorList>
            <person name="Robinson A.J."/>
            <person name="Natvig D.O."/>
        </authorList>
    </citation>
    <scope>NUCLEOTIDE SEQUENCE [LARGE SCALE GENOMIC DNA]</scope>
    <source>
        <strain evidence="5 6">CBS 609.92</strain>
    </source>
</reference>
<comment type="caution">
    <text evidence="5">The sequence shown here is derived from an EMBL/GenBank/DDBJ whole genome shotgun (WGS) entry which is preliminary data.</text>
</comment>
<dbReference type="CDD" id="cd09917">
    <property type="entry name" value="F-box_SF"/>
    <property type="match status" value="1"/>
</dbReference>